<dbReference type="InterPro" id="IPR055353">
    <property type="entry name" value="DUF7619"/>
</dbReference>
<keyword evidence="4" id="KW-0326">Glycosidase</keyword>
<comment type="caution">
    <text evidence="4">The sequence shown here is derived from an EMBL/GenBank/DDBJ whole genome shotgun (WGS) entry which is preliminary data.</text>
</comment>
<evidence type="ECO:0000313" key="4">
    <source>
        <dbReference type="EMBL" id="GAL77101.1"/>
    </source>
</evidence>
<dbReference type="EC" id="3.2.1.14" evidence="4"/>
<accession>A0A090WJC3</accession>
<dbReference type="GO" id="GO:0008843">
    <property type="term" value="F:endochitinase activity"/>
    <property type="evidence" value="ECO:0007669"/>
    <property type="project" value="UniProtKB-EC"/>
</dbReference>
<sequence>MSSSSNLNRFYGAEFSPDSRLVYLNANIADTGNGCGQANVREIFQYEINGSSGGWNSNPIELGGSNNGVSGRGSLQLAPDGKIYFARTCKPWLGVILNPTVIGTGATYIDNGVALDQATNSREGLPNIATQPYSGTFNTIKGTIRLDLDGNGCTVADPEVPNTLFTITSTNFNSYSFSNSSGGEYLSTVPNGSFTVAPLSQYINNWTLTPPNFTVNFPTQASPFTQDFCLTPNGVVEDLEVAVIPLQQARPGFYTDYKVVINNKGNQTASGSVTLDFEEDFMTLISTNPNAGNTPSNQLSWSFSNLQPFQMEEYEFTMMLNTPTHPTNPLNFGDILIFTGIVTGTGSDITPADNTMVLDQIAVNSYDPNDKICLEGETIDPADIGEYVHYMIRFENIGTASAVNVVIKDEINLAQFDISTLAPISSSHEYYTNIKDGNLVEFVFEDINLDFNDATNDGYVLFKIKTINTLVAGDTFDNTAEIFFDFNFPIITNTETVTVMSTASVGESTDSSIKVYPNPAKSFINLSTSNSLESVTIMDINGRTLSQTNFTGNSTDQSVSIENLSSGIYFVTIQSDLGQKVEKLMVE</sequence>
<dbReference type="EMBL" id="BBNT01000026">
    <property type="protein sequence ID" value="GAL77101.1"/>
    <property type="molecule type" value="Genomic_DNA"/>
</dbReference>
<dbReference type="NCBIfam" id="TIGR04183">
    <property type="entry name" value="Por_Secre_tail"/>
    <property type="match status" value="1"/>
</dbReference>
<keyword evidence="1" id="KW-0732">Signal</keyword>
<proteinExistence type="predicted"/>
<gene>
    <name evidence="4" type="ORF">JCM19275_3</name>
</gene>
<dbReference type="AlphaFoldDB" id="A0A090WJC3"/>
<keyword evidence="4" id="KW-0378">Hydrolase</keyword>
<dbReference type="InterPro" id="IPR047589">
    <property type="entry name" value="DUF11_rpt"/>
</dbReference>
<name>A0A090WJC3_NONUL</name>
<dbReference type="Proteomes" id="UP000029647">
    <property type="component" value="Unassembled WGS sequence"/>
</dbReference>
<evidence type="ECO:0000256" key="1">
    <source>
        <dbReference type="ARBA" id="ARBA00022729"/>
    </source>
</evidence>
<protein>
    <submittedName>
        <fullName evidence="4">Chitinase</fullName>
        <ecNumber evidence="4">3.2.1.14</ecNumber>
    </submittedName>
</protein>
<feature type="domain" description="Secretion system C-terminal sorting" evidence="2">
    <location>
        <begin position="515"/>
        <end position="586"/>
    </location>
</feature>
<dbReference type="InterPro" id="IPR026444">
    <property type="entry name" value="Secre_tail"/>
</dbReference>
<feature type="domain" description="DUF7619" evidence="3">
    <location>
        <begin position="367"/>
        <end position="496"/>
    </location>
</feature>
<reference evidence="4 5" key="1">
    <citation type="journal article" date="2014" name="Genome Announc.">
        <title>Draft Genome Sequences of Marine Flavobacterium Nonlabens Strains NR17, NR24, NR27, NR32, NR33, and Ara13.</title>
        <authorList>
            <person name="Nakanishi M."/>
            <person name="Meirelles P."/>
            <person name="Suzuki R."/>
            <person name="Takatani N."/>
            <person name="Mino S."/>
            <person name="Suda W."/>
            <person name="Oshima K."/>
            <person name="Hattori M."/>
            <person name="Ohkuma M."/>
            <person name="Hosokawa M."/>
            <person name="Miyashita K."/>
            <person name="Thompson F.L."/>
            <person name="Niwa A."/>
            <person name="Sawabe T."/>
            <person name="Sawabe T."/>
        </authorList>
    </citation>
    <scope>NUCLEOTIDE SEQUENCE [LARGE SCALE GENOMIC DNA]</scope>
    <source>
        <strain evidence="5">JCM19275</strain>
    </source>
</reference>
<dbReference type="Pfam" id="PF18962">
    <property type="entry name" value="Por_Secre_tail"/>
    <property type="match status" value="1"/>
</dbReference>
<evidence type="ECO:0000259" key="2">
    <source>
        <dbReference type="Pfam" id="PF18962"/>
    </source>
</evidence>
<dbReference type="Pfam" id="PF24595">
    <property type="entry name" value="DUF7619"/>
    <property type="match status" value="1"/>
</dbReference>
<evidence type="ECO:0000259" key="3">
    <source>
        <dbReference type="Pfam" id="PF24595"/>
    </source>
</evidence>
<dbReference type="NCBIfam" id="TIGR01451">
    <property type="entry name" value="B_ant_repeat"/>
    <property type="match status" value="1"/>
</dbReference>
<organism evidence="4 5">
    <name type="scientific">Nonlabens ulvanivorans</name>
    <name type="common">Persicivirga ulvanivorans</name>
    <dbReference type="NCBI Taxonomy" id="906888"/>
    <lineage>
        <taxon>Bacteria</taxon>
        <taxon>Pseudomonadati</taxon>
        <taxon>Bacteroidota</taxon>
        <taxon>Flavobacteriia</taxon>
        <taxon>Flavobacteriales</taxon>
        <taxon>Flavobacteriaceae</taxon>
        <taxon>Nonlabens</taxon>
    </lineage>
</organism>
<evidence type="ECO:0000313" key="5">
    <source>
        <dbReference type="Proteomes" id="UP000029647"/>
    </source>
</evidence>